<name>X0WPS3_9ZZZZ</name>
<gene>
    <name evidence="2" type="ORF">S01H1_72165</name>
</gene>
<feature type="transmembrane region" description="Helical" evidence="1">
    <location>
        <begin position="12"/>
        <end position="29"/>
    </location>
</feature>
<dbReference type="EMBL" id="BARS01048106">
    <property type="protein sequence ID" value="GAG32954.1"/>
    <property type="molecule type" value="Genomic_DNA"/>
</dbReference>
<keyword evidence="1" id="KW-0812">Transmembrane</keyword>
<comment type="caution">
    <text evidence="2">The sequence shown here is derived from an EMBL/GenBank/DDBJ whole genome shotgun (WGS) entry which is preliminary data.</text>
</comment>
<dbReference type="AlphaFoldDB" id="X0WPS3"/>
<proteinExistence type="predicted"/>
<protein>
    <submittedName>
        <fullName evidence="2">Uncharacterized protein</fullName>
    </submittedName>
</protein>
<reference evidence="2" key="1">
    <citation type="journal article" date="2014" name="Front. Microbiol.">
        <title>High frequency of phylogenetically diverse reductive dehalogenase-homologous genes in deep subseafloor sedimentary metagenomes.</title>
        <authorList>
            <person name="Kawai M."/>
            <person name="Futagami T."/>
            <person name="Toyoda A."/>
            <person name="Takaki Y."/>
            <person name="Nishi S."/>
            <person name="Hori S."/>
            <person name="Arai W."/>
            <person name="Tsubouchi T."/>
            <person name="Morono Y."/>
            <person name="Uchiyama I."/>
            <person name="Ito T."/>
            <person name="Fujiyama A."/>
            <person name="Inagaki F."/>
            <person name="Takami H."/>
        </authorList>
    </citation>
    <scope>NUCLEOTIDE SEQUENCE</scope>
    <source>
        <strain evidence="2">Expedition CK06-06</strain>
    </source>
</reference>
<organism evidence="2">
    <name type="scientific">marine sediment metagenome</name>
    <dbReference type="NCBI Taxonomy" id="412755"/>
    <lineage>
        <taxon>unclassified sequences</taxon>
        <taxon>metagenomes</taxon>
        <taxon>ecological metagenomes</taxon>
    </lineage>
</organism>
<feature type="non-terminal residue" evidence="2">
    <location>
        <position position="31"/>
    </location>
</feature>
<keyword evidence="1" id="KW-1133">Transmembrane helix</keyword>
<evidence type="ECO:0000313" key="2">
    <source>
        <dbReference type="EMBL" id="GAG32954.1"/>
    </source>
</evidence>
<accession>X0WPS3</accession>
<sequence>MNLAEFAIRNRIVTLVLTFVLLGGGLASYQG</sequence>
<evidence type="ECO:0000256" key="1">
    <source>
        <dbReference type="SAM" id="Phobius"/>
    </source>
</evidence>
<keyword evidence="1" id="KW-0472">Membrane</keyword>